<dbReference type="EMBL" id="OOFM01000004">
    <property type="protein sequence ID" value="SPL63516.1"/>
    <property type="molecule type" value="Genomic_DNA"/>
</dbReference>
<gene>
    <name evidence="2" type="ORF">OHAE_3448</name>
</gene>
<organism evidence="2 3">
    <name type="scientific">Ochrobactrum soli</name>
    <dbReference type="NCBI Taxonomy" id="2448455"/>
    <lineage>
        <taxon>Bacteria</taxon>
        <taxon>Pseudomonadati</taxon>
        <taxon>Pseudomonadota</taxon>
        <taxon>Alphaproteobacteria</taxon>
        <taxon>Hyphomicrobiales</taxon>
        <taxon>Brucellaceae</taxon>
        <taxon>Brucella/Ochrobactrum group</taxon>
        <taxon>Ochrobactrum</taxon>
    </lineage>
</organism>
<evidence type="ECO:0000259" key="1">
    <source>
        <dbReference type="Pfam" id="PF13454"/>
    </source>
</evidence>
<dbReference type="Proteomes" id="UP000246073">
    <property type="component" value="Unassembled WGS sequence"/>
</dbReference>
<protein>
    <submittedName>
        <fullName evidence="2">Hydroxyacylglutathione hydrolase</fullName>
        <ecNumber evidence="2">3.1.2.6</ecNumber>
    </submittedName>
</protein>
<name>A0A2P9HHF4_9HYPH</name>
<feature type="domain" description="FAD-dependent urate hydroxylase HpyO/Asp monooxygenase CreE-like FAD/NAD(P)-binding" evidence="1">
    <location>
        <begin position="5"/>
        <end position="157"/>
    </location>
</feature>
<dbReference type="GO" id="GO:0004416">
    <property type="term" value="F:hydroxyacylglutathione hydrolase activity"/>
    <property type="evidence" value="ECO:0007669"/>
    <property type="project" value="UniProtKB-EC"/>
</dbReference>
<dbReference type="RefSeq" id="WP_109367423.1">
    <property type="nucleotide sequence ID" value="NZ_OOFM01000004.1"/>
</dbReference>
<reference evidence="3" key="1">
    <citation type="submission" date="2017-12" db="EMBL/GenBank/DDBJ databases">
        <authorList>
            <person name="Diaz M."/>
        </authorList>
    </citation>
    <scope>NUCLEOTIDE SEQUENCE [LARGE SCALE GENOMIC DNA]</scope>
    <source>
        <strain evidence="3">FI11154</strain>
    </source>
</reference>
<keyword evidence="2" id="KW-0378">Hydrolase</keyword>
<evidence type="ECO:0000313" key="3">
    <source>
        <dbReference type="Proteomes" id="UP000246073"/>
    </source>
</evidence>
<accession>A0A2P9HHF4</accession>
<dbReference type="AlphaFoldDB" id="A0A2P9HHF4"/>
<dbReference type="Pfam" id="PF13454">
    <property type="entry name" value="NAD_binding_9"/>
    <property type="match status" value="1"/>
</dbReference>
<dbReference type="Gene3D" id="3.50.50.60">
    <property type="entry name" value="FAD/NAD(P)-binding domain"/>
    <property type="match status" value="1"/>
</dbReference>
<sequence length="450" mass="49267">MKSFVIIGGGASGVILAAQVLERSRDAMVRIFERSGQIGRGIAYSTENPGHLLNVRASNMSAFPGNPDHFLNWLHTRQTTAGAKIANEWQPQSFAPRRLYRDYLNDLVEQYRAGDAPRLVVDQREIVDVVLDGGKPAVVTEKGEIVSADAVIVATGNETAIAVSGANVAEYWSSSGYFDIPADAPVAIFGTGLSMVDSVLSLLDRGHQGTIHAISRRGLVPARHAAVEPFDVDTDSLFVASGIVGLLRRVRALMQEADTAGSNWRAVMDALRPHTQHIWTRLPLAQRESFLRHLRPWWDTHRHRMAPAVADRIDAARASGQLEIAAGRLLSVQENETDMTIRYRERHTGSFQRLKIATIIDCRGGNPRFSTTRNLALLGLMEHGLAKPDALDLGLDVTKDFQLINARGEPSGSFFAIGPVTKGVFWESTAVPDIRVQAARLVETLFEGEA</sequence>
<dbReference type="PANTHER" id="PTHR40254:SF1">
    <property type="entry name" value="BLR0577 PROTEIN"/>
    <property type="match status" value="1"/>
</dbReference>
<evidence type="ECO:0000313" key="2">
    <source>
        <dbReference type="EMBL" id="SPL63516.1"/>
    </source>
</evidence>
<dbReference type="PANTHER" id="PTHR40254">
    <property type="entry name" value="BLR0577 PROTEIN"/>
    <property type="match status" value="1"/>
</dbReference>
<dbReference type="SUPFAM" id="SSF51905">
    <property type="entry name" value="FAD/NAD(P)-binding domain"/>
    <property type="match status" value="1"/>
</dbReference>
<dbReference type="InterPro" id="IPR038732">
    <property type="entry name" value="HpyO/CreE_NAD-binding"/>
</dbReference>
<dbReference type="EC" id="3.1.2.6" evidence="2"/>
<dbReference type="InterPro" id="IPR036188">
    <property type="entry name" value="FAD/NAD-bd_sf"/>
</dbReference>
<proteinExistence type="predicted"/>
<dbReference type="InterPro" id="IPR052189">
    <property type="entry name" value="L-asp_N-monooxygenase_NS-form"/>
</dbReference>